<reference evidence="2" key="1">
    <citation type="submission" date="2019-04" db="EMBL/GenBank/DDBJ databases">
        <title>Evolution of Biomass-Degrading Anaerobic Consortia Revealed by Metagenomics.</title>
        <authorList>
            <person name="Peng X."/>
        </authorList>
    </citation>
    <scope>NUCLEOTIDE SEQUENCE</scope>
    <source>
        <strain evidence="2">SIG13</strain>
    </source>
</reference>
<dbReference type="Proteomes" id="UP000713479">
    <property type="component" value="Unassembled WGS sequence"/>
</dbReference>
<comment type="caution">
    <text evidence="2">The sequence shown here is derived from an EMBL/GenBank/DDBJ whole genome shotgun (WGS) entry which is preliminary data.</text>
</comment>
<evidence type="ECO:0000256" key="1">
    <source>
        <dbReference type="SAM" id="MobiDB-lite"/>
    </source>
</evidence>
<evidence type="ECO:0000313" key="3">
    <source>
        <dbReference type="Proteomes" id="UP000713479"/>
    </source>
</evidence>
<dbReference type="AlphaFoldDB" id="A0A8T3VTE3"/>
<proteinExistence type="predicted"/>
<name>A0A8T3VTE3_9EURY</name>
<sequence length="124" mass="14209">MNCIDELLFGSITREKLNFNNCHLNFRLKQNRISLEFIENSLLNVEPIDCLPGKKKNSYELFYDAPEGKSYDSIKIVVYDCSTHINVSTVMSPNEAKSSRHKNSEKPNDLKRKDKAVGKAFYCG</sequence>
<feature type="region of interest" description="Disordered" evidence="1">
    <location>
        <begin position="92"/>
        <end position="124"/>
    </location>
</feature>
<feature type="compositionally biased region" description="Basic and acidic residues" evidence="1">
    <location>
        <begin position="102"/>
        <end position="117"/>
    </location>
</feature>
<evidence type="ECO:0000313" key="2">
    <source>
        <dbReference type="EMBL" id="MBE6510879.1"/>
    </source>
</evidence>
<organism evidence="2 3">
    <name type="scientific">Methanobrevibacter millerae</name>
    <dbReference type="NCBI Taxonomy" id="230361"/>
    <lineage>
        <taxon>Archaea</taxon>
        <taxon>Methanobacteriati</taxon>
        <taxon>Methanobacteriota</taxon>
        <taxon>Methanomada group</taxon>
        <taxon>Methanobacteria</taxon>
        <taxon>Methanobacteriales</taxon>
        <taxon>Methanobacteriaceae</taxon>
        <taxon>Methanobrevibacter</taxon>
    </lineage>
</organism>
<protein>
    <submittedName>
        <fullName evidence="2">Uncharacterized protein</fullName>
    </submittedName>
</protein>
<accession>A0A8T3VTE3</accession>
<gene>
    <name evidence="2" type="ORF">E7Z74_06400</name>
</gene>
<dbReference type="EMBL" id="SUTF01000007">
    <property type="protein sequence ID" value="MBE6510879.1"/>
    <property type="molecule type" value="Genomic_DNA"/>
</dbReference>